<gene>
    <name evidence="2" type="ORF">AVDCRST_MAG25-2635</name>
</gene>
<evidence type="ECO:0000256" key="1">
    <source>
        <dbReference type="SAM" id="MobiDB-lite"/>
    </source>
</evidence>
<feature type="compositionally biased region" description="Basic and acidic residues" evidence="1">
    <location>
        <begin position="64"/>
        <end position="76"/>
    </location>
</feature>
<dbReference type="AlphaFoldDB" id="A0A6J4RR79"/>
<proteinExistence type="predicted"/>
<feature type="region of interest" description="Disordered" evidence="1">
    <location>
        <begin position="1"/>
        <end position="133"/>
    </location>
</feature>
<accession>A0A6J4RR79</accession>
<dbReference type="GO" id="GO:0004550">
    <property type="term" value="F:nucleoside diphosphate kinase activity"/>
    <property type="evidence" value="ECO:0007669"/>
    <property type="project" value="UniProtKB-EC"/>
</dbReference>
<dbReference type="EMBL" id="CADCVI010000173">
    <property type="protein sequence ID" value="CAA9478945.1"/>
    <property type="molecule type" value="Genomic_DNA"/>
</dbReference>
<keyword evidence="2" id="KW-0808">Transferase</keyword>
<reference evidence="2" key="1">
    <citation type="submission" date="2020-02" db="EMBL/GenBank/DDBJ databases">
        <authorList>
            <person name="Meier V. D."/>
        </authorList>
    </citation>
    <scope>NUCLEOTIDE SEQUENCE</scope>
    <source>
        <strain evidence="2">AVDCRST_MAG25</strain>
    </source>
</reference>
<sequence length="133" mass="15466">GTDPRAREGRRRPAASHRRDRAPHRSQGLRHTRHAAYGREPRARRGALRRAPREALLRGARRVHNLDPRRRHEDRGRGRHCGRTPPHGLDEPCRGSPRHHPRRPRPEPPRQPRPRLGLSGERKEGARPLLRLL</sequence>
<feature type="compositionally biased region" description="Basic residues" evidence="1">
    <location>
        <begin position="8"/>
        <end position="36"/>
    </location>
</feature>
<keyword evidence="2" id="KW-0418">Kinase</keyword>
<organism evidence="2">
    <name type="scientific">uncultured Rubrobacteraceae bacterium</name>
    <dbReference type="NCBI Taxonomy" id="349277"/>
    <lineage>
        <taxon>Bacteria</taxon>
        <taxon>Bacillati</taxon>
        <taxon>Actinomycetota</taxon>
        <taxon>Rubrobacteria</taxon>
        <taxon>Rubrobacterales</taxon>
        <taxon>Rubrobacteraceae</taxon>
        <taxon>environmental samples</taxon>
    </lineage>
</organism>
<name>A0A6J4RR79_9ACTN</name>
<protein>
    <submittedName>
        <fullName evidence="2">Nucleoside diphosphate kinase</fullName>
        <ecNumber evidence="2">2.7.4.6</ecNumber>
    </submittedName>
</protein>
<feature type="non-terminal residue" evidence="2">
    <location>
        <position position="1"/>
    </location>
</feature>
<feature type="non-terminal residue" evidence="2">
    <location>
        <position position="133"/>
    </location>
</feature>
<dbReference type="EC" id="2.7.4.6" evidence="2"/>
<evidence type="ECO:0000313" key="2">
    <source>
        <dbReference type="EMBL" id="CAA9478945.1"/>
    </source>
</evidence>